<reference evidence="1" key="1">
    <citation type="submission" date="2018-05" db="EMBL/GenBank/DDBJ databases">
        <authorList>
            <person name="Lanie J.A."/>
            <person name="Ng W.-L."/>
            <person name="Kazmierczak K.M."/>
            <person name="Andrzejewski T.M."/>
            <person name="Davidsen T.M."/>
            <person name="Wayne K.J."/>
            <person name="Tettelin H."/>
            <person name="Glass J.I."/>
            <person name="Rusch D."/>
            <person name="Podicherti R."/>
            <person name="Tsui H.-C.T."/>
            <person name="Winkler M.E."/>
        </authorList>
    </citation>
    <scope>NUCLEOTIDE SEQUENCE</scope>
</reference>
<evidence type="ECO:0000313" key="1">
    <source>
        <dbReference type="EMBL" id="SVB71706.1"/>
    </source>
</evidence>
<gene>
    <name evidence="1" type="ORF">METZ01_LOCUS224560</name>
</gene>
<protein>
    <recommendedName>
        <fullName evidence="2">TonB-dependent receptor-like beta-barrel domain-containing protein</fullName>
    </recommendedName>
</protein>
<dbReference type="EMBL" id="UINC01054241">
    <property type="protein sequence ID" value="SVB71706.1"/>
    <property type="molecule type" value="Genomic_DNA"/>
</dbReference>
<dbReference type="AlphaFoldDB" id="A0A382G8X3"/>
<feature type="non-terminal residue" evidence="1">
    <location>
        <position position="280"/>
    </location>
</feature>
<organism evidence="1">
    <name type="scientific">marine metagenome</name>
    <dbReference type="NCBI Taxonomy" id="408172"/>
    <lineage>
        <taxon>unclassified sequences</taxon>
        <taxon>metagenomes</taxon>
        <taxon>ecological metagenomes</taxon>
    </lineage>
</organism>
<sequence length="280" mass="29234">MFPEVAEGQSLLGSTGLGMKLEPVDATQRALGGMGVGGRTPTIIPGNPVASLDLLASTASVTMQPMWGKYELGSSEGTFSGTRFPIIGLAFPLGTSGVATFTLNSFFDQNSSAAVRDTLQLLGNDIPVTDQSDLLGGLSALRMGWAQRILPSLAVGGSVGVYTGSVERNFVRSFDVDSLPMLGTIQDFSDSKAWNYSGPLISVNLSWDPFTSLQLASSLQWSGDISLNPMGATGGDKHAIRAPLEVRIGGNWIANPDLSLSAGFSSSDWSDSGHADLDAV</sequence>
<accession>A0A382G8X3</accession>
<evidence type="ECO:0008006" key="2">
    <source>
        <dbReference type="Google" id="ProtNLM"/>
    </source>
</evidence>
<name>A0A382G8X3_9ZZZZ</name>
<proteinExistence type="predicted"/>
<dbReference type="Gene3D" id="2.40.160.60">
    <property type="entry name" value="Outer membrane protein transport protein (OMPP1/FadL/TodX)"/>
    <property type="match status" value="1"/>
</dbReference>